<dbReference type="InterPro" id="IPR046150">
    <property type="entry name" value="DUF6152"/>
</dbReference>
<sequence length="116" mass="13010">MKRLLGALGFSTLLVASTVFAHHGWSEYDSSKPLPLNGTIEESGYSHPHGFIRLKTDDKTWSVVLAPPSRMENRGLSREMLSVGKRATVVGYQNRNNPDELRAERITVDNKTTELR</sequence>
<dbReference type="AlphaFoldDB" id="A0A024EKB3"/>
<feature type="chain" id="PRO_5001528897" evidence="1">
    <location>
        <begin position="22"/>
        <end position="116"/>
    </location>
</feature>
<gene>
    <name evidence="2" type="ORF">OU5_5951</name>
</gene>
<dbReference type="OrthoDB" id="513141at2"/>
<accession>A0A024EKB3</accession>
<dbReference type="KEGG" id="pman:OU5_5951"/>
<dbReference type="EMBL" id="CP005960">
    <property type="protein sequence ID" value="AHZ73030.1"/>
    <property type="molecule type" value="Genomic_DNA"/>
</dbReference>
<protein>
    <submittedName>
        <fullName evidence="2">Uncharacterized protein</fullName>
    </submittedName>
</protein>
<evidence type="ECO:0000313" key="2">
    <source>
        <dbReference type="EMBL" id="AHZ73030.1"/>
    </source>
</evidence>
<evidence type="ECO:0000313" key="3">
    <source>
        <dbReference type="Proteomes" id="UP000026913"/>
    </source>
</evidence>
<dbReference type="Pfam" id="PF19649">
    <property type="entry name" value="DUF6152"/>
    <property type="match status" value="1"/>
</dbReference>
<reference evidence="2 3" key="1">
    <citation type="journal article" date="2012" name="J. Bacteriol.">
        <title>Genome sequence of cold-adapted Pseudomonas mandelii strain JR-1.</title>
        <authorList>
            <person name="Jang S.H."/>
            <person name="Kim J."/>
            <person name="Kim J."/>
            <person name="Hong S."/>
            <person name="Lee C."/>
        </authorList>
    </citation>
    <scope>NUCLEOTIDE SEQUENCE [LARGE SCALE GENOMIC DNA]</scope>
    <source>
        <strain evidence="2 3">JR-1</strain>
    </source>
</reference>
<keyword evidence="1" id="KW-0732">Signal</keyword>
<dbReference type="Proteomes" id="UP000026913">
    <property type="component" value="Chromosome"/>
</dbReference>
<name>A0A024EKB3_9PSED</name>
<dbReference type="HOGENOM" id="CLU_138536_1_0_6"/>
<proteinExistence type="predicted"/>
<feature type="signal peptide" evidence="1">
    <location>
        <begin position="1"/>
        <end position="21"/>
    </location>
</feature>
<dbReference type="RefSeq" id="WP_010455414.1">
    <property type="nucleotide sequence ID" value="NZ_CP005960.1"/>
</dbReference>
<evidence type="ECO:0000256" key="1">
    <source>
        <dbReference type="SAM" id="SignalP"/>
    </source>
</evidence>
<organism evidence="2 3">
    <name type="scientific">Pseudomonas mandelii JR-1</name>
    <dbReference type="NCBI Taxonomy" id="1147786"/>
    <lineage>
        <taxon>Bacteria</taxon>
        <taxon>Pseudomonadati</taxon>
        <taxon>Pseudomonadota</taxon>
        <taxon>Gammaproteobacteria</taxon>
        <taxon>Pseudomonadales</taxon>
        <taxon>Pseudomonadaceae</taxon>
        <taxon>Pseudomonas</taxon>
    </lineage>
</organism>